<reference evidence="1 2" key="1">
    <citation type="submission" date="2021-06" db="EMBL/GenBank/DDBJ databases">
        <title>Caerostris darwini draft genome.</title>
        <authorList>
            <person name="Kono N."/>
            <person name="Arakawa K."/>
        </authorList>
    </citation>
    <scope>NUCLEOTIDE SEQUENCE [LARGE SCALE GENOMIC DNA]</scope>
</reference>
<dbReference type="Proteomes" id="UP001054837">
    <property type="component" value="Unassembled WGS sequence"/>
</dbReference>
<sequence>MRWRGRQRHLNQLLELFRNPNIGVGKEGGNCRWEWDCISPQWIFSRQFCRISFTPGMDSKRFVVCFRDGDKTYLPSRGKREHAVAALTYI</sequence>
<gene>
    <name evidence="1" type="ORF">CDAR_48721</name>
</gene>
<organism evidence="1 2">
    <name type="scientific">Caerostris darwini</name>
    <dbReference type="NCBI Taxonomy" id="1538125"/>
    <lineage>
        <taxon>Eukaryota</taxon>
        <taxon>Metazoa</taxon>
        <taxon>Ecdysozoa</taxon>
        <taxon>Arthropoda</taxon>
        <taxon>Chelicerata</taxon>
        <taxon>Arachnida</taxon>
        <taxon>Araneae</taxon>
        <taxon>Araneomorphae</taxon>
        <taxon>Entelegynae</taxon>
        <taxon>Araneoidea</taxon>
        <taxon>Araneidae</taxon>
        <taxon>Caerostris</taxon>
    </lineage>
</organism>
<dbReference type="EMBL" id="BPLQ01001709">
    <property type="protein sequence ID" value="GIX84256.1"/>
    <property type="molecule type" value="Genomic_DNA"/>
</dbReference>
<proteinExistence type="predicted"/>
<protein>
    <submittedName>
        <fullName evidence="1">Uncharacterized protein</fullName>
    </submittedName>
</protein>
<keyword evidence="2" id="KW-1185">Reference proteome</keyword>
<dbReference type="AlphaFoldDB" id="A0AAV4NHJ4"/>
<evidence type="ECO:0000313" key="1">
    <source>
        <dbReference type="EMBL" id="GIX84256.1"/>
    </source>
</evidence>
<accession>A0AAV4NHJ4</accession>
<name>A0AAV4NHJ4_9ARAC</name>
<comment type="caution">
    <text evidence="1">The sequence shown here is derived from an EMBL/GenBank/DDBJ whole genome shotgun (WGS) entry which is preliminary data.</text>
</comment>
<evidence type="ECO:0000313" key="2">
    <source>
        <dbReference type="Proteomes" id="UP001054837"/>
    </source>
</evidence>